<keyword evidence="1" id="KW-1133">Transmembrane helix</keyword>
<dbReference type="EMBL" id="JAEHFX010000003">
    <property type="protein sequence ID" value="MBK0403037.1"/>
    <property type="molecule type" value="Genomic_DNA"/>
</dbReference>
<dbReference type="Proteomes" id="UP000644147">
    <property type="component" value="Unassembled WGS sequence"/>
</dbReference>
<dbReference type="RefSeq" id="WP_200505780.1">
    <property type="nucleotide sequence ID" value="NZ_JAEHFX010000003.1"/>
</dbReference>
<evidence type="ECO:0000256" key="1">
    <source>
        <dbReference type="SAM" id="Phobius"/>
    </source>
</evidence>
<reference evidence="2 3" key="1">
    <citation type="submission" date="2020-12" db="EMBL/GenBank/DDBJ databases">
        <title>Bacterial novel species Adhaeribacter sp. BT258 isolated from soil.</title>
        <authorList>
            <person name="Jung H.-Y."/>
        </authorList>
    </citation>
    <scope>NUCLEOTIDE SEQUENCE [LARGE SCALE GENOMIC DNA]</scope>
    <source>
        <strain evidence="2 3">BT258</strain>
    </source>
</reference>
<sequence>MKNPILRILPALIFTGVAALAIVQHRDYVEAGIWALFALAVVLPALPASGNNKRTLQLVAVGFMVLGIILLVLRLLNILPVPLRPLS</sequence>
<comment type="caution">
    <text evidence="2">The sequence shown here is derived from an EMBL/GenBank/DDBJ whole genome shotgun (WGS) entry which is preliminary data.</text>
</comment>
<keyword evidence="3" id="KW-1185">Reference proteome</keyword>
<name>A0ABS1C0Z1_9BACT</name>
<keyword evidence="1" id="KW-0812">Transmembrane</keyword>
<evidence type="ECO:0000313" key="2">
    <source>
        <dbReference type="EMBL" id="MBK0403037.1"/>
    </source>
</evidence>
<proteinExistence type="predicted"/>
<feature type="transmembrane region" description="Helical" evidence="1">
    <location>
        <begin position="31"/>
        <end position="49"/>
    </location>
</feature>
<feature type="transmembrane region" description="Helical" evidence="1">
    <location>
        <begin position="56"/>
        <end position="76"/>
    </location>
</feature>
<organism evidence="2 3">
    <name type="scientific">Adhaeribacter terrigena</name>
    <dbReference type="NCBI Taxonomy" id="2793070"/>
    <lineage>
        <taxon>Bacteria</taxon>
        <taxon>Pseudomonadati</taxon>
        <taxon>Bacteroidota</taxon>
        <taxon>Cytophagia</taxon>
        <taxon>Cytophagales</taxon>
        <taxon>Hymenobacteraceae</taxon>
        <taxon>Adhaeribacter</taxon>
    </lineage>
</organism>
<evidence type="ECO:0000313" key="3">
    <source>
        <dbReference type="Proteomes" id="UP000644147"/>
    </source>
</evidence>
<protein>
    <submittedName>
        <fullName evidence="2">Uncharacterized protein</fullName>
    </submittedName>
</protein>
<gene>
    <name evidence="2" type="ORF">I5M27_08560</name>
</gene>
<keyword evidence="1" id="KW-0472">Membrane</keyword>
<accession>A0ABS1C0Z1</accession>